<proteinExistence type="predicted"/>
<evidence type="ECO:0000313" key="3">
    <source>
        <dbReference type="Proteomes" id="UP000602647"/>
    </source>
</evidence>
<dbReference type="EMBL" id="JACRYT010000002">
    <property type="protein sequence ID" value="MBC6678979.1"/>
    <property type="molecule type" value="Genomic_DNA"/>
</dbReference>
<name>A0A923NL11_9FIRM</name>
<dbReference type="Gene3D" id="3.60.15.10">
    <property type="entry name" value="Ribonuclease Z/Hydroxyacylglutathione hydrolase-like"/>
    <property type="match status" value="1"/>
</dbReference>
<organism evidence="2 3">
    <name type="scientific">Zhenpiania hominis</name>
    <dbReference type="NCBI Taxonomy" id="2763644"/>
    <lineage>
        <taxon>Bacteria</taxon>
        <taxon>Bacillati</taxon>
        <taxon>Bacillota</taxon>
        <taxon>Clostridia</taxon>
        <taxon>Peptostreptococcales</taxon>
        <taxon>Anaerovoracaceae</taxon>
        <taxon>Zhenpiania</taxon>
    </lineage>
</organism>
<evidence type="ECO:0000259" key="1">
    <source>
        <dbReference type="SMART" id="SM00849"/>
    </source>
</evidence>
<dbReference type="Proteomes" id="UP000602647">
    <property type="component" value="Unassembled WGS sequence"/>
</dbReference>
<reference evidence="2" key="1">
    <citation type="submission" date="2020-08" db="EMBL/GenBank/DDBJ databases">
        <title>Genome public.</title>
        <authorList>
            <person name="Liu C."/>
            <person name="Sun Q."/>
        </authorList>
    </citation>
    <scope>NUCLEOTIDE SEQUENCE</scope>
    <source>
        <strain evidence="2">BX12</strain>
    </source>
</reference>
<keyword evidence="3" id="KW-1185">Reference proteome</keyword>
<accession>A0A923NL11</accession>
<sequence>MTLNFCSFASGSSGNCYMVRCGDTALLVDAGISGKRIFEGLERTETPLEQVKGLLITHEHIDHVKSIPIVTKKAPAIRAYANAATWANIERKVAEEKKALFTTGEDFSIGGIRIRPFAIPHDAAEPVGFSFYAADRQISIVTDAGCITDAIFQEIMDADLLVLEANHEVEVLQMCNYPYQTKRRILGDKGHLSNVTAGKCICRLMEAKDKARRILLGHLSHQNNEPELAKMTIGNILQEEEIYIGGRLKMDVILRDRISPVYEV</sequence>
<feature type="domain" description="Metallo-beta-lactamase" evidence="1">
    <location>
        <begin position="13"/>
        <end position="189"/>
    </location>
</feature>
<dbReference type="InterPro" id="IPR036866">
    <property type="entry name" value="RibonucZ/Hydroxyglut_hydro"/>
</dbReference>
<comment type="caution">
    <text evidence="2">The sequence shown here is derived from an EMBL/GenBank/DDBJ whole genome shotgun (WGS) entry which is preliminary data.</text>
</comment>
<dbReference type="InterPro" id="IPR052533">
    <property type="entry name" value="WalJ/YycJ-like"/>
</dbReference>
<dbReference type="PANTHER" id="PTHR47619">
    <property type="entry name" value="METALLO-HYDROLASE YYCJ-RELATED"/>
    <property type="match status" value="1"/>
</dbReference>
<gene>
    <name evidence="2" type="ORF">H9L42_03960</name>
</gene>
<dbReference type="Pfam" id="PF12706">
    <property type="entry name" value="Lactamase_B_2"/>
    <property type="match status" value="1"/>
</dbReference>
<dbReference type="SMART" id="SM00849">
    <property type="entry name" value="Lactamase_B"/>
    <property type="match status" value="1"/>
</dbReference>
<evidence type="ECO:0000313" key="2">
    <source>
        <dbReference type="EMBL" id="MBC6678979.1"/>
    </source>
</evidence>
<dbReference type="RefSeq" id="WP_187302104.1">
    <property type="nucleotide sequence ID" value="NZ_CBCTON010000001.1"/>
</dbReference>
<dbReference type="InterPro" id="IPR001279">
    <property type="entry name" value="Metallo-B-lactamas"/>
</dbReference>
<protein>
    <submittedName>
        <fullName evidence="2">MBL fold metallo-hydrolase</fullName>
    </submittedName>
</protein>
<dbReference type="AlphaFoldDB" id="A0A923NL11"/>
<dbReference type="SUPFAM" id="SSF56281">
    <property type="entry name" value="Metallo-hydrolase/oxidoreductase"/>
    <property type="match status" value="1"/>
</dbReference>
<dbReference type="PANTHER" id="PTHR47619:SF1">
    <property type="entry name" value="EXODEOXYRIBONUCLEASE WALJ"/>
    <property type="match status" value="1"/>
</dbReference>